<evidence type="ECO:0000259" key="1">
    <source>
        <dbReference type="Pfam" id="PF04213"/>
    </source>
</evidence>
<protein>
    <submittedName>
        <fullName evidence="2">HtaA domain-containing protein</fullName>
    </submittedName>
</protein>
<sequence>MSTQARGDQLVHGLRWGIKASFIEYLRRMPGGRASASDGAVPVGTNEIFFAFDPAVRPPAEHGQAAWAFRGDVRFSGHFGLLFVRVAAPWIVLDAGSAVLTIAPPHEREDAPRVPLVTATLERAGRHAGTEAWTSTSVRLTSAGAEIFNDVYPEGEPFAPLTVQVPDRHGLAVAPR</sequence>
<feature type="domain" description="Htaa" evidence="1">
    <location>
        <begin position="14"/>
        <end position="163"/>
    </location>
</feature>
<organism evidence="2 3">
    <name type="scientific">Phytohabitans maris</name>
    <dbReference type="NCBI Taxonomy" id="3071409"/>
    <lineage>
        <taxon>Bacteria</taxon>
        <taxon>Bacillati</taxon>
        <taxon>Actinomycetota</taxon>
        <taxon>Actinomycetes</taxon>
        <taxon>Micromonosporales</taxon>
        <taxon>Micromonosporaceae</taxon>
    </lineage>
</organism>
<dbReference type="InterPro" id="IPR007331">
    <property type="entry name" value="Htaa"/>
</dbReference>
<dbReference type="Proteomes" id="UP001230908">
    <property type="component" value="Unassembled WGS sequence"/>
</dbReference>
<evidence type="ECO:0000313" key="2">
    <source>
        <dbReference type="EMBL" id="MDQ7909339.1"/>
    </source>
</evidence>
<comment type="caution">
    <text evidence="2">The sequence shown here is derived from an EMBL/GenBank/DDBJ whole genome shotgun (WGS) entry which is preliminary data.</text>
</comment>
<proteinExistence type="predicted"/>
<accession>A0ABU0ZSP6</accession>
<evidence type="ECO:0000313" key="3">
    <source>
        <dbReference type="Proteomes" id="UP001230908"/>
    </source>
</evidence>
<name>A0ABU0ZSP6_9ACTN</name>
<reference evidence="2 3" key="1">
    <citation type="submission" date="2023-08" db="EMBL/GenBank/DDBJ databases">
        <title>Phytohabitans sansha sp. nov., isolated from marine sediment.</title>
        <authorList>
            <person name="Zhao Y."/>
            <person name="Yi K."/>
        </authorList>
    </citation>
    <scope>NUCLEOTIDE SEQUENCE [LARGE SCALE GENOMIC DNA]</scope>
    <source>
        <strain evidence="2 3">ZYX-F-186</strain>
    </source>
</reference>
<keyword evidence="3" id="KW-1185">Reference proteome</keyword>
<dbReference type="Pfam" id="PF04213">
    <property type="entry name" value="HtaA"/>
    <property type="match status" value="1"/>
</dbReference>
<dbReference type="RefSeq" id="WP_308716594.1">
    <property type="nucleotide sequence ID" value="NZ_JAVHUY010000040.1"/>
</dbReference>
<gene>
    <name evidence="2" type="ORF">RB614_32940</name>
</gene>
<dbReference type="EMBL" id="JAVHUY010000040">
    <property type="protein sequence ID" value="MDQ7909339.1"/>
    <property type="molecule type" value="Genomic_DNA"/>
</dbReference>